<evidence type="ECO:0000256" key="7">
    <source>
        <dbReference type="ARBA" id="ARBA00022970"/>
    </source>
</evidence>
<dbReference type="CDD" id="cd06261">
    <property type="entry name" value="TM_PBP2"/>
    <property type="match status" value="1"/>
</dbReference>
<keyword evidence="6 10" id="KW-0812">Transmembrane</keyword>
<keyword evidence="8 10" id="KW-1133">Transmembrane helix</keyword>
<dbReference type="Gene3D" id="1.10.3720.10">
    <property type="entry name" value="MetI-like"/>
    <property type="match status" value="1"/>
</dbReference>
<dbReference type="InterPro" id="IPR043429">
    <property type="entry name" value="ArtM/GltK/GlnP/TcyL/YhdX-like"/>
</dbReference>
<evidence type="ECO:0000256" key="1">
    <source>
        <dbReference type="ARBA" id="ARBA00003159"/>
    </source>
</evidence>
<accession>A0A7K3VUC0</accession>
<reference evidence="12 13" key="1">
    <citation type="submission" date="2019-12" db="EMBL/GenBank/DDBJ databases">
        <title>Rhizobium genotypes associated with high levels of biological nitrogen fixation by grain legumes in a temperate-maritime cropping system.</title>
        <authorList>
            <person name="Maluk M."/>
            <person name="Francesc Ferrando Molina F."/>
            <person name="Lopez Del Egido L."/>
            <person name="Lafos M."/>
            <person name="Langarica-Fuentes A."/>
            <person name="Gebre Yohannes G."/>
            <person name="Young M.W."/>
            <person name="Martin P."/>
            <person name="Gantlett R."/>
            <person name="Kenicer G."/>
            <person name="Hawes C."/>
            <person name="Begg G.S."/>
            <person name="Quilliam R.S."/>
            <person name="Squire G.R."/>
            <person name="Poole P.S."/>
            <person name="Young P.W."/>
            <person name="Iannetta P.M."/>
            <person name="James E.K."/>
        </authorList>
    </citation>
    <scope>NUCLEOTIDE SEQUENCE [LARGE SCALE GENOMIC DNA]</scope>
    <source>
        <strain evidence="12 13">JHI54</strain>
    </source>
</reference>
<feature type="transmembrane region" description="Helical" evidence="10">
    <location>
        <begin position="93"/>
        <end position="110"/>
    </location>
</feature>
<proteinExistence type="inferred from homology"/>
<evidence type="ECO:0000313" key="12">
    <source>
        <dbReference type="EMBL" id="NEK20785.1"/>
    </source>
</evidence>
<gene>
    <name evidence="12" type="ORF">GR257_39455</name>
</gene>
<dbReference type="SUPFAM" id="SSF161098">
    <property type="entry name" value="MetI-like"/>
    <property type="match status" value="1"/>
</dbReference>
<comment type="function">
    <text evidence="1">Part of the binding-protein-dependent transport system for glutamine; probably responsible for the translocation of the substrate across the membrane.</text>
</comment>
<keyword evidence="7" id="KW-0029">Amino-acid transport</keyword>
<dbReference type="InterPro" id="IPR010065">
    <property type="entry name" value="AA_ABC_transptr_permease_3TM"/>
</dbReference>
<comment type="caution">
    <text evidence="12">The sequence shown here is derived from an EMBL/GenBank/DDBJ whole genome shotgun (WGS) entry which is preliminary data.</text>
</comment>
<dbReference type="AlphaFoldDB" id="A0A7K3VUC0"/>
<dbReference type="GO" id="GO:0006865">
    <property type="term" value="P:amino acid transport"/>
    <property type="evidence" value="ECO:0007669"/>
    <property type="project" value="UniProtKB-KW"/>
</dbReference>
<dbReference type="GO" id="GO:0043190">
    <property type="term" value="C:ATP-binding cassette (ABC) transporter complex"/>
    <property type="evidence" value="ECO:0007669"/>
    <property type="project" value="InterPro"/>
</dbReference>
<dbReference type="PANTHER" id="PTHR30614">
    <property type="entry name" value="MEMBRANE COMPONENT OF AMINO ACID ABC TRANSPORTER"/>
    <property type="match status" value="1"/>
</dbReference>
<dbReference type="PANTHER" id="PTHR30614:SF20">
    <property type="entry name" value="GLUTAMINE TRANSPORT SYSTEM PERMEASE PROTEIN GLNP"/>
    <property type="match status" value="1"/>
</dbReference>
<evidence type="ECO:0000256" key="10">
    <source>
        <dbReference type="SAM" id="Phobius"/>
    </source>
</evidence>
<sequence length="112" mass="12759">MTVLTTSPYAWENCVSYFKDFPTFFQGFLFTLAISVGAFIMAMFLGIVFGSLSSSKNKVLKIIARVYVEYYQNTPLLVQFMIVYYGLPLISNYVLMPSIYWTAVICIGLYHG</sequence>
<feature type="domain" description="ABC transmembrane type-1" evidence="11">
    <location>
        <begin position="28"/>
        <end position="112"/>
    </location>
</feature>
<name>A0A7K3VUC0_RHILE</name>
<dbReference type="InterPro" id="IPR000515">
    <property type="entry name" value="MetI-like"/>
</dbReference>
<dbReference type="NCBIfam" id="TIGR01726">
    <property type="entry name" value="HEQRo_perm_3TM"/>
    <property type="match status" value="1"/>
</dbReference>
<evidence type="ECO:0000259" key="11">
    <source>
        <dbReference type="PROSITE" id="PS50928"/>
    </source>
</evidence>
<dbReference type="GO" id="GO:0022857">
    <property type="term" value="F:transmembrane transporter activity"/>
    <property type="evidence" value="ECO:0007669"/>
    <property type="project" value="InterPro"/>
</dbReference>
<comment type="similarity">
    <text evidence="3">Belongs to the binding-protein-dependent transport system permease family. HisMQ subfamily.</text>
</comment>
<dbReference type="EMBL" id="WUFV01000119">
    <property type="protein sequence ID" value="NEK20785.1"/>
    <property type="molecule type" value="Genomic_DNA"/>
</dbReference>
<evidence type="ECO:0000256" key="2">
    <source>
        <dbReference type="ARBA" id="ARBA00004429"/>
    </source>
</evidence>
<evidence type="ECO:0000256" key="4">
    <source>
        <dbReference type="ARBA" id="ARBA00022448"/>
    </source>
</evidence>
<feature type="non-terminal residue" evidence="12">
    <location>
        <position position="112"/>
    </location>
</feature>
<keyword evidence="5" id="KW-1003">Cell membrane</keyword>
<evidence type="ECO:0000256" key="8">
    <source>
        <dbReference type="ARBA" id="ARBA00022989"/>
    </source>
</evidence>
<evidence type="ECO:0000256" key="9">
    <source>
        <dbReference type="ARBA" id="ARBA00023136"/>
    </source>
</evidence>
<evidence type="ECO:0000256" key="5">
    <source>
        <dbReference type="ARBA" id="ARBA00022475"/>
    </source>
</evidence>
<evidence type="ECO:0000256" key="3">
    <source>
        <dbReference type="ARBA" id="ARBA00010072"/>
    </source>
</evidence>
<evidence type="ECO:0000313" key="13">
    <source>
        <dbReference type="Proteomes" id="UP000471705"/>
    </source>
</evidence>
<dbReference type="Proteomes" id="UP000471705">
    <property type="component" value="Unassembled WGS sequence"/>
</dbReference>
<keyword evidence="4" id="KW-0813">Transport</keyword>
<keyword evidence="9 10" id="KW-0472">Membrane</keyword>
<dbReference type="InterPro" id="IPR035906">
    <property type="entry name" value="MetI-like_sf"/>
</dbReference>
<organism evidence="12 13">
    <name type="scientific">Rhizobium leguminosarum</name>
    <dbReference type="NCBI Taxonomy" id="384"/>
    <lineage>
        <taxon>Bacteria</taxon>
        <taxon>Pseudomonadati</taxon>
        <taxon>Pseudomonadota</taxon>
        <taxon>Alphaproteobacteria</taxon>
        <taxon>Hyphomicrobiales</taxon>
        <taxon>Rhizobiaceae</taxon>
        <taxon>Rhizobium/Agrobacterium group</taxon>
        <taxon>Rhizobium</taxon>
    </lineage>
</organism>
<protein>
    <submittedName>
        <fullName evidence="12">ABC transporter permease subunit</fullName>
    </submittedName>
</protein>
<evidence type="ECO:0000256" key="6">
    <source>
        <dbReference type="ARBA" id="ARBA00022692"/>
    </source>
</evidence>
<dbReference type="PROSITE" id="PS50928">
    <property type="entry name" value="ABC_TM1"/>
    <property type="match status" value="1"/>
</dbReference>
<comment type="subcellular location">
    <subcellularLocation>
        <location evidence="2">Cell inner membrane</location>
        <topology evidence="2">Multi-pass membrane protein</topology>
    </subcellularLocation>
</comment>
<feature type="transmembrane region" description="Helical" evidence="10">
    <location>
        <begin position="28"/>
        <end position="49"/>
    </location>
</feature>